<dbReference type="FunFam" id="3.40.50.620:FF:000045">
    <property type="entry name" value="Glutamate--tRNA ligase, mitochondrial"/>
    <property type="match status" value="1"/>
</dbReference>
<dbReference type="InterPro" id="IPR020751">
    <property type="entry name" value="aa-tRNA-synth_I_codon-bd_sub2"/>
</dbReference>
<evidence type="ECO:0000259" key="14">
    <source>
        <dbReference type="Pfam" id="PF19269"/>
    </source>
</evidence>
<dbReference type="EMBL" id="VXIS01000162">
    <property type="protein sequence ID" value="KAA8899755.1"/>
    <property type="molecule type" value="Genomic_DNA"/>
</dbReference>
<keyword evidence="7 11" id="KW-0648">Protein biosynthesis</keyword>
<evidence type="ECO:0000256" key="10">
    <source>
        <dbReference type="ARBA" id="ARBA00072917"/>
    </source>
</evidence>
<keyword evidence="5 11" id="KW-0547">Nucleotide-binding</keyword>
<feature type="chain" id="PRO_5023803713" description="Glutamate--tRNA ligase, mitochondrial" evidence="12">
    <location>
        <begin position="20"/>
        <end position="541"/>
    </location>
</feature>
<keyword evidence="16" id="KW-1185">Reference proteome</keyword>
<dbReference type="PANTHER" id="PTHR43311">
    <property type="entry name" value="GLUTAMATE--TRNA LIGASE"/>
    <property type="match status" value="1"/>
</dbReference>
<gene>
    <name evidence="15" type="ORF">FN846DRAFT_989857</name>
</gene>
<evidence type="ECO:0000256" key="3">
    <source>
        <dbReference type="ARBA" id="ARBA00012835"/>
    </source>
</evidence>
<dbReference type="GO" id="GO:0006424">
    <property type="term" value="P:glutamyl-tRNA aminoacylation"/>
    <property type="evidence" value="ECO:0007669"/>
    <property type="project" value="InterPro"/>
</dbReference>
<evidence type="ECO:0000256" key="1">
    <source>
        <dbReference type="ARBA" id="ARBA00004173"/>
    </source>
</evidence>
<dbReference type="GO" id="GO:0008270">
    <property type="term" value="F:zinc ion binding"/>
    <property type="evidence" value="ECO:0007669"/>
    <property type="project" value="InterPro"/>
</dbReference>
<dbReference type="Pfam" id="PF00749">
    <property type="entry name" value="tRNA-synt_1c"/>
    <property type="match status" value="1"/>
</dbReference>
<keyword evidence="8 11" id="KW-0030">Aminoacyl-tRNA synthetase</keyword>
<dbReference type="Gene3D" id="3.40.50.620">
    <property type="entry name" value="HUPs"/>
    <property type="match status" value="1"/>
</dbReference>
<dbReference type="SUPFAM" id="SSF52374">
    <property type="entry name" value="Nucleotidylyl transferase"/>
    <property type="match status" value="1"/>
</dbReference>
<dbReference type="EC" id="6.1.1.17" evidence="3"/>
<evidence type="ECO:0000256" key="12">
    <source>
        <dbReference type="SAM" id="SignalP"/>
    </source>
</evidence>
<evidence type="ECO:0000256" key="8">
    <source>
        <dbReference type="ARBA" id="ARBA00023146"/>
    </source>
</evidence>
<accession>A0A5J5EQR6</accession>
<evidence type="ECO:0000256" key="2">
    <source>
        <dbReference type="ARBA" id="ARBA00007894"/>
    </source>
</evidence>
<sequence length="541" mass="61371">MMAIRLFASRLLRLNAAAAARIYRHHSTVVETQRPARTRFAPSPTGFLHLGSLRTALFNYLLAKKTGGQFLLRIEDTDKKRTVEGAEQSLFETLRWAGLQWDEGPEVGGPHGPYRQSERAELHQKHAQQLVEDGHAYRCFCTPERLQALAITRKRAGLPTDYDRTCISIPAEESAERAVKGEAHVVRLKAPSQYPGFNDVVYGKITFTENARAHAMGSFEDPILLKSDGLPTYHLANVVDDHYMQITHVCRATEWMPSTPKHVHLYDCFRWTPPEFVHVGLLQNSERGKLSKRNGDVFVSEYREKGYLPESLNNFVALLGWSHEHTSDVMSLKEMVERFDIKRLTPGNTIVNFEKLDFLQKHHVRAQVEAGGNGEKEIFDAVVKQVAAEFGDKLESGAEITKDYVHRVFCANLQNYLLPDTFVKSSSYFFRAPEAFAAKPARQVKKFLTENNLTYSALMDRFESQLSALEAAEWTADRLHSIVEIREDEEGARPRWTAKMKVVRLALTGGEPGPSVAETMAVLGRERVLERMCKIRASELW</sequence>
<comment type="subcellular location">
    <subcellularLocation>
        <location evidence="1">Mitochondrion</location>
    </subcellularLocation>
</comment>
<organism evidence="15 16">
    <name type="scientific">Sphaerosporella brunnea</name>
    <dbReference type="NCBI Taxonomy" id="1250544"/>
    <lineage>
        <taxon>Eukaryota</taxon>
        <taxon>Fungi</taxon>
        <taxon>Dikarya</taxon>
        <taxon>Ascomycota</taxon>
        <taxon>Pezizomycotina</taxon>
        <taxon>Pezizomycetes</taxon>
        <taxon>Pezizales</taxon>
        <taxon>Pyronemataceae</taxon>
        <taxon>Sphaerosporella</taxon>
    </lineage>
</organism>
<dbReference type="OrthoDB" id="428822at2759"/>
<dbReference type="InParanoid" id="A0A5J5EQR6"/>
<keyword evidence="4 11" id="KW-0436">Ligase</keyword>
<dbReference type="Gene3D" id="1.10.10.350">
    <property type="match status" value="1"/>
</dbReference>
<dbReference type="PANTHER" id="PTHR43311:SF2">
    <property type="entry name" value="GLUTAMATE--TRNA LIGASE, MITOCHONDRIAL-RELATED"/>
    <property type="match status" value="1"/>
</dbReference>
<dbReference type="InterPro" id="IPR045462">
    <property type="entry name" value="aa-tRNA-synth_I_cd-bd"/>
</dbReference>
<dbReference type="PRINTS" id="PR00987">
    <property type="entry name" value="TRNASYNTHGLU"/>
</dbReference>
<dbReference type="GO" id="GO:0005524">
    <property type="term" value="F:ATP binding"/>
    <property type="evidence" value="ECO:0007669"/>
    <property type="project" value="UniProtKB-KW"/>
</dbReference>
<dbReference type="InterPro" id="IPR008925">
    <property type="entry name" value="aa_tRNA-synth_I_cd-bd_sf"/>
</dbReference>
<dbReference type="CDD" id="cd00808">
    <property type="entry name" value="GluRS_core"/>
    <property type="match status" value="1"/>
</dbReference>
<evidence type="ECO:0000313" key="16">
    <source>
        <dbReference type="Proteomes" id="UP000326924"/>
    </source>
</evidence>
<dbReference type="NCBIfam" id="TIGR00464">
    <property type="entry name" value="gltX_bact"/>
    <property type="match status" value="1"/>
</dbReference>
<dbReference type="GO" id="GO:0005739">
    <property type="term" value="C:mitochondrion"/>
    <property type="evidence" value="ECO:0007669"/>
    <property type="project" value="UniProtKB-SubCell"/>
</dbReference>
<evidence type="ECO:0000256" key="7">
    <source>
        <dbReference type="ARBA" id="ARBA00022917"/>
    </source>
</evidence>
<evidence type="ECO:0000256" key="5">
    <source>
        <dbReference type="ARBA" id="ARBA00022741"/>
    </source>
</evidence>
<feature type="domain" description="Aminoacyl-tRNA synthetase class I anticodon-binding" evidence="14">
    <location>
        <begin position="422"/>
        <end position="533"/>
    </location>
</feature>
<dbReference type="InterPro" id="IPR033910">
    <property type="entry name" value="GluRS_core"/>
</dbReference>
<dbReference type="InterPro" id="IPR004527">
    <property type="entry name" value="Glu-tRNA-ligase_bac/mito"/>
</dbReference>
<dbReference type="InterPro" id="IPR014729">
    <property type="entry name" value="Rossmann-like_a/b/a_fold"/>
</dbReference>
<dbReference type="GO" id="GO:0000049">
    <property type="term" value="F:tRNA binding"/>
    <property type="evidence" value="ECO:0007669"/>
    <property type="project" value="InterPro"/>
</dbReference>
<dbReference type="AlphaFoldDB" id="A0A5J5EQR6"/>
<evidence type="ECO:0000256" key="6">
    <source>
        <dbReference type="ARBA" id="ARBA00022840"/>
    </source>
</evidence>
<evidence type="ECO:0000256" key="9">
    <source>
        <dbReference type="ARBA" id="ARBA00030865"/>
    </source>
</evidence>
<name>A0A5J5EQR6_9PEZI</name>
<dbReference type="Proteomes" id="UP000326924">
    <property type="component" value="Unassembled WGS sequence"/>
</dbReference>
<evidence type="ECO:0000259" key="13">
    <source>
        <dbReference type="Pfam" id="PF00749"/>
    </source>
</evidence>
<comment type="caution">
    <text evidence="15">The sequence shown here is derived from an EMBL/GenBank/DDBJ whole genome shotgun (WGS) entry which is preliminary data.</text>
</comment>
<feature type="domain" description="Glutamyl/glutaminyl-tRNA synthetase class Ib catalytic" evidence="13">
    <location>
        <begin position="37"/>
        <end position="357"/>
    </location>
</feature>
<reference evidence="15 16" key="1">
    <citation type="submission" date="2019-09" db="EMBL/GenBank/DDBJ databases">
        <title>Draft genome of the ectomycorrhizal ascomycete Sphaerosporella brunnea.</title>
        <authorList>
            <consortium name="DOE Joint Genome Institute"/>
            <person name="Benucci G.M."/>
            <person name="Marozzi G."/>
            <person name="Antonielli L."/>
            <person name="Sanchez S."/>
            <person name="Marco P."/>
            <person name="Wang X."/>
            <person name="Falini L.B."/>
            <person name="Barry K."/>
            <person name="Haridas S."/>
            <person name="Lipzen A."/>
            <person name="Labutti K."/>
            <person name="Grigoriev I.V."/>
            <person name="Murat C."/>
            <person name="Martin F."/>
            <person name="Albertini E."/>
            <person name="Donnini D."/>
            <person name="Bonito G."/>
        </authorList>
    </citation>
    <scope>NUCLEOTIDE SEQUENCE [LARGE SCALE GENOMIC DNA]</scope>
    <source>
        <strain evidence="15 16">Sb_GMNB300</strain>
    </source>
</reference>
<keyword evidence="12" id="KW-0732">Signal</keyword>
<dbReference type="InterPro" id="IPR000924">
    <property type="entry name" value="Glu/Gln-tRNA-synth"/>
</dbReference>
<dbReference type="InterPro" id="IPR020058">
    <property type="entry name" value="Glu/Gln-tRNA-synth_Ib_cat-dom"/>
</dbReference>
<keyword evidence="6 11" id="KW-0067">ATP-binding</keyword>
<protein>
    <recommendedName>
        <fullName evidence="10">Glutamate--tRNA ligase, mitochondrial</fullName>
        <ecNumber evidence="3">6.1.1.17</ecNumber>
    </recommendedName>
    <alternativeName>
        <fullName evidence="9">Glutamyl-tRNA synthetase</fullName>
    </alternativeName>
</protein>
<comment type="similarity">
    <text evidence="2">Belongs to the class-I aminoacyl-tRNA synthetase family. Glutamate--tRNA ligase type 1 subfamily.</text>
</comment>
<evidence type="ECO:0000256" key="4">
    <source>
        <dbReference type="ARBA" id="ARBA00022598"/>
    </source>
</evidence>
<dbReference type="SUPFAM" id="SSF48163">
    <property type="entry name" value="An anticodon-binding domain of class I aminoacyl-tRNA synthetases"/>
    <property type="match status" value="1"/>
</dbReference>
<dbReference type="HAMAP" id="MF_00022">
    <property type="entry name" value="Glu_tRNA_synth_type1"/>
    <property type="match status" value="1"/>
</dbReference>
<proteinExistence type="inferred from homology"/>
<dbReference type="Pfam" id="PF19269">
    <property type="entry name" value="Anticodon_2"/>
    <property type="match status" value="1"/>
</dbReference>
<dbReference type="GO" id="GO:0004818">
    <property type="term" value="F:glutamate-tRNA ligase activity"/>
    <property type="evidence" value="ECO:0007669"/>
    <property type="project" value="UniProtKB-EC"/>
</dbReference>
<feature type="signal peptide" evidence="12">
    <location>
        <begin position="1"/>
        <end position="19"/>
    </location>
</feature>
<dbReference type="InterPro" id="IPR049940">
    <property type="entry name" value="GluQ/Sye"/>
</dbReference>
<evidence type="ECO:0000256" key="11">
    <source>
        <dbReference type="RuleBase" id="RU363037"/>
    </source>
</evidence>
<evidence type="ECO:0000313" key="15">
    <source>
        <dbReference type="EMBL" id="KAA8899755.1"/>
    </source>
</evidence>
<dbReference type="FunCoup" id="A0A5J5EQR6">
    <property type="interactions" value="692"/>
</dbReference>